<dbReference type="Gene3D" id="2.60.120.260">
    <property type="entry name" value="Galactose-binding domain-like"/>
    <property type="match status" value="1"/>
</dbReference>
<evidence type="ECO:0000313" key="2">
    <source>
        <dbReference type="EMBL" id="CBJ30710.1"/>
    </source>
</evidence>
<proteinExistence type="predicted"/>
<keyword evidence="3" id="KW-1185">Reference proteome</keyword>
<name>D7FRB9_ECTSI</name>
<dbReference type="EMBL" id="FN649752">
    <property type="protein sequence ID" value="CBJ30710.1"/>
    <property type="molecule type" value="Genomic_DNA"/>
</dbReference>
<evidence type="ECO:0000259" key="1">
    <source>
        <dbReference type="PROSITE" id="PS50022"/>
    </source>
</evidence>
<dbReference type="PROSITE" id="PS50022">
    <property type="entry name" value="FA58C_3"/>
    <property type="match status" value="1"/>
</dbReference>
<dbReference type="EMBL" id="FN648390">
    <property type="protein sequence ID" value="CBJ30710.1"/>
    <property type="molecule type" value="Genomic_DNA"/>
</dbReference>
<dbReference type="Proteomes" id="UP000002630">
    <property type="component" value="Linkage Group LG27"/>
</dbReference>
<dbReference type="InterPro" id="IPR000421">
    <property type="entry name" value="FA58C"/>
</dbReference>
<dbReference type="Pfam" id="PF22633">
    <property type="entry name" value="F5_F8_type_C_2"/>
    <property type="match status" value="1"/>
</dbReference>
<protein>
    <recommendedName>
        <fullName evidence="1">F5/8 type C domain-containing protein</fullName>
    </recommendedName>
</protein>
<organism evidence="2 3">
    <name type="scientific">Ectocarpus siliculosus</name>
    <name type="common">Brown alga</name>
    <name type="synonym">Conferva siliculosa</name>
    <dbReference type="NCBI Taxonomy" id="2880"/>
    <lineage>
        <taxon>Eukaryota</taxon>
        <taxon>Sar</taxon>
        <taxon>Stramenopiles</taxon>
        <taxon>Ochrophyta</taxon>
        <taxon>PX clade</taxon>
        <taxon>Phaeophyceae</taxon>
        <taxon>Ectocarpales</taxon>
        <taxon>Ectocarpaceae</taxon>
        <taxon>Ectocarpus</taxon>
    </lineage>
</organism>
<dbReference type="InParanoid" id="D7FRB9"/>
<dbReference type="SUPFAM" id="SSF49785">
    <property type="entry name" value="Galactose-binding domain-like"/>
    <property type="match status" value="1"/>
</dbReference>
<reference evidence="2 3" key="1">
    <citation type="journal article" date="2010" name="Nature">
        <title>The Ectocarpus genome and the independent evolution of multicellularity in brown algae.</title>
        <authorList>
            <person name="Cock J.M."/>
            <person name="Sterck L."/>
            <person name="Rouze P."/>
            <person name="Scornet D."/>
            <person name="Allen A.E."/>
            <person name="Amoutzias G."/>
            <person name="Anthouard V."/>
            <person name="Artiguenave F."/>
            <person name="Aury J.M."/>
            <person name="Badger J.H."/>
            <person name="Beszteri B."/>
            <person name="Billiau K."/>
            <person name="Bonnet E."/>
            <person name="Bothwell J.H."/>
            <person name="Bowler C."/>
            <person name="Boyen C."/>
            <person name="Brownlee C."/>
            <person name="Carrano C.J."/>
            <person name="Charrier B."/>
            <person name="Cho G.Y."/>
            <person name="Coelho S.M."/>
            <person name="Collen J."/>
            <person name="Corre E."/>
            <person name="Da Silva C."/>
            <person name="Delage L."/>
            <person name="Delaroque N."/>
            <person name="Dittami S.M."/>
            <person name="Doulbeau S."/>
            <person name="Elias M."/>
            <person name="Farnham G."/>
            <person name="Gachon C.M."/>
            <person name="Gschloessl B."/>
            <person name="Heesch S."/>
            <person name="Jabbari K."/>
            <person name="Jubin C."/>
            <person name="Kawai H."/>
            <person name="Kimura K."/>
            <person name="Kloareg B."/>
            <person name="Kupper F.C."/>
            <person name="Lang D."/>
            <person name="Le Bail A."/>
            <person name="Leblanc C."/>
            <person name="Lerouge P."/>
            <person name="Lohr M."/>
            <person name="Lopez P.J."/>
            <person name="Martens C."/>
            <person name="Maumus F."/>
            <person name="Michel G."/>
            <person name="Miranda-Saavedra D."/>
            <person name="Morales J."/>
            <person name="Moreau H."/>
            <person name="Motomura T."/>
            <person name="Nagasato C."/>
            <person name="Napoli C.A."/>
            <person name="Nelson D.R."/>
            <person name="Nyvall-Collen P."/>
            <person name="Peters A.F."/>
            <person name="Pommier C."/>
            <person name="Potin P."/>
            <person name="Poulain J."/>
            <person name="Quesneville H."/>
            <person name="Read B."/>
            <person name="Rensing S.A."/>
            <person name="Ritter A."/>
            <person name="Rousvoal S."/>
            <person name="Samanta M."/>
            <person name="Samson G."/>
            <person name="Schroeder D.C."/>
            <person name="Segurens B."/>
            <person name="Strittmatter M."/>
            <person name="Tonon T."/>
            <person name="Tregear J.W."/>
            <person name="Valentin K."/>
            <person name="von Dassow P."/>
            <person name="Yamagishi T."/>
            <person name="Van de Peer Y."/>
            <person name="Wincker P."/>
        </authorList>
    </citation>
    <scope>NUCLEOTIDE SEQUENCE [LARGE SCALE GENOMIC DNA]</scope>
    <source>
        <strain evidence="3">Ec32 / CCAP1310/4</strain>
    </source>
</reference>
<accession>D7FRB9</accession>
<feature type="domain" description="F5/8 type C" evidence="1">
    <location>
        <begin position="1"/>
        <end position="123"/>
    </location>
</feature>
<sequence length="158" mass="17077">MNDGNLNDVPDSRWSCETALEGTEFECYATFDLGSSQSLIKLTIYFYKSNEEDRVTNPFVVSTSTDGTTFTTSFEDINTIPTPLGEGEDFAFPTGSSGRYVRFTGDLADDQWLSVNEVEIYVDVATPAPVAPETPAPIPPPTPVPTVTATAAPIPLNL</sequence>
<dbReference type="AlphaFoldDB" id="D7FRB9"/>
<gene>
    <name evidence="2" type="ORF">Esi_0212_0050</name>
</gene>
<evidence type="ECO:0000313" key="3">
    <source>
        <dbReference type="Proteomes" id="UP000002630"/>
    </source>
</evidence>
<dbReference type="InterPro" id="IPR008979">
    <property type="entry name" value="Galactose-bd-like_sf"/>
</dbReference>